<dbReference type="Gene3D" id="6.10.280.190">
    <property type="match status" value="1"/>
</dbReference>
<feature type="domain" description="Flagellin C-terminal" evidence="6">
    <location>
        <begin position="480"/>
        <end position="565"/>
    </location>
</feature>
<comment type="function">
    <text evidence="4">Flagellin is the subunit protein which polymerizes to form the filaments of bacterial flagella.</text>
</comment>
<reference evidence="8 9" key="1">
    <citation type="submission" date="2019-12" db="EMBL/GenBank/DDBJ databases">
        <title>Genome sequencing and assembly of endphytes of Porphyra tenera.</title>
        <authorList>
            <person name="Park J.M."/>
            <person name="Shin R."/>
            <person name="Jo S.H."/>
        </authorList>
    </citation>
    <scope>NUCLEOTIDE SEQUENCE [LARGE SCALE GENOMIC DNA]</scope>
    <source>
        <strain evidence="8 9">GPM3</strain>
    </source>
</reference>
<keyword evidence="9" id="KW-1185">Reference proteome</keyword>
<keyword evidence="8" id="KW-0282">Flagellum</keyword>
<dbReference type="PANTHER" id="PTHR42792">
    <property type="entry name" value="FLAGELLIN"/>
    <property type="match status" value="1"/>
</dbReference>
<protein>
    <recommendedName>
        <fullName evidence="4">Flagellin</fullName>
    </recommendedName>
</protein>
<dbReference type="GO" id="GO:0005198">
    <property type="term" value="F:structural molecule activity"/>
    <property type="evidence" value="ECO:0007669"/>
    <property type="project" value="UniProtKB-UniRule"/>
</dbReference>
<feature type="domain" description="Flagellin H7-serospecific" evidence="7">
    <location>
        <begin position="341"/>
        <end position="470"/>
    </location>
</feature>
<dbReference type="SUPFAM" id="SSF64518">
    <property type="entry name" value="Phase 1 flagellin"/>
    <property type="match status" value="2"/>
</dbReference>
<evidence type="ECO:0000313" key="8">
    <source>
        <dbReference type="EMBL" id="QKS25286.1"/>
    </source>
</evidence>
<dbReference type="InterPro" id="IPR032826">
    <property type="entry name" value="FliC_H7"/>
</dbReference>
<evidence type="ECO:0000256" key="4">
    <source>
        <dbReference type="RuleBase" id="RU362073"/>
    </source>
</evidence>
<proteinExistence type="inferred from homology"/>
<evidence type="ECO:0000259" key="6">
    <source>
        <dbReference type="Pfam" id="PF00700"/>
    </source>
</evidence>
<dbReference type="InterPro" id="IPR001492">
    <property type="entry name" value="Flagellin"/>
</dbReference>
<comment type="subcellular location">
    <subcellularLocation>
        <location evidence="4">Secreted</location>
    </subcellularLocation>
    <subcellularLocation>
        <location evidence="4">Bacterial flagellum</location>
    </subcellularLocation>
</comment>
<sequence length="566" mass="58331">MAVINTNITSMIGQQNLRESQNALQTSMERLSSGLRINSAKDDAAGQAIANRMSSQITGLAQAQRNSNDGISVAQTAEGGLDQVNDNLQRIRELSVQAQNGTNSADDLDSIQDEINQRLGEIDRISEQTDFNGTKVLASDNGLKIQVGADDGQTIEVNLKQINAETLGLKGFNINASGTPNSKAATQDLAANGFTQVGTTNEYTNATFNTASTVGDVFQNLEDGATIKETASGSTYTYDKAAGTFSADRTDVKIDGSAGAQKADLGLTPSAGETNTLTVEMGGETQKVNVSSSGALSLASTGESLYLSGTGGTKELSVTDTGGNGVATMEDLATELAARDSAGTPALAASITTADGTVYSTSTSTDATLVDVSNEIVAAEDLQTQMEGDVLAYTGSLDGSATAAKQFAVDAANAVTVNSAASFTSGFEGDFTLSAAATASVYVNDNGKITDGAANEIYANEDGKLSLEAVSGSDKTENPLEALDAALSQVDSLRSELGAVQNRFESAITNLSTNQTNLSAARSRIEDADYAVEVADMTRAQILQQAGTSVLAQANQLPQNVLSLLG</sequence>
<keyword evidence="8" id="KW-0966">Cell projection</keyword>
<dbReference type="GO" id="GO:0009288">
    <property type="term" value="C:bacterial-type flagellum"/>
    <property type="evidence" value="ECO:0007669"/>
    <property type="project" value="UniProtKB-SubCell"/>
</dbReference>
<accession>A0AAP9NNP5</accession>
<dbReference type="InterPro" id="IPR042187">
    <property type="entry name" value="Flagellin_C_sub2"/>
</dbReference>
<keyword evidence="8" id="KW-0969">Cilium</keyword>
<evidence type="ECO:0000259" key="5">
    <source>
        <dbReference type="Pfam" id="PF00669"/>
    </source>
</evidence>
<dbReference type="InterPro" id="IPR046358">
    <property type="entry name" value="Flagellin_C"/>
</dbReference>
<dbReference type="Gene3D" id="1.20.1330.10">
    <property type="entry name" value="f41 fragment of flagellin, N-terminal domain"/>
    <property type="match status" value="2"/>
</dbReference>
<evidence type="ECO:0000256" key="2">
    <source>
        <dbReference type="ARBA" id="ARBA00022525"/>
    </source>
</evidence>
<keyword evidence="3 4" id="KW-0975">Bacterial flagellum</keyword>
<dbReference type="Gene3D" id="2.60.40.4390">
    <property type="match status" value="1"/>
</dbReference>
<name>A0AAP9NNP5_9GAMM</name>
<dbReference type="Gene3D" id="6.10.10.10">
    <property type="entry name" value="Flagellar export chaperone, C-terminal domain"/>
    <property type="match status" value="1"/>
</dbReference>
<dbReference type="Pfam" id="PF00700">
    <property type="entry name" value="Flagellin_C"/>
    <property type="match status" value="1"/>
</dbReference>
<dbReference type="RefSeq" id="WP_022521966.1">
    <property type="nucleotide sequence ID" value="NZ_CP054580.1"/>
</dbReference>
<evidence type="ECO:0000313" key="9">
    <source>
        <dbReference type="Proteomes" id="UP000509761"/>
    </source>
</evidence>
<gene>
    <name evidence="8" type="ORF">FX987_03082</name>
</gene>
<comment type="similarity">
    <text evidence="1 4">Belongs to the bacterial flagellin family.</text>
</comment>
<keyword evidence="2 4" id="KW-0964">Secreted</keyword>
<dbReference type="InterPro" id="IPR001029">
    <property type="entry name" value="Flagellin_N"/>
</dbReference>
<feature type="domain" description="Flagellin N-terminal" evidence="5">
    <location>
        <begin position="4"/>
        <end position="139"/>
    </location>
</feature>
<dbReference type="GO" id="GO:0005576">
    <property type="term" value="C:extracellular region"/>
    <property type="evidence" value="ECO:0007669"/>
    <property type="project" value="UniProtKB-SubCell"/>
</dbReference>
<dbReference type="Pfam" id="PF12445">
    <property type="entry name" value="FliC"/>
    <property type="match status" value="1"/>
</dbReference>
<evidence type="ECO:0000256" key="1">
    <source>
        <dbReference type="ARBA" id="ARBA00005709"/>
    </source>
</evidence>
<dbReference type="Proteomes" id="UP000509761">
    <property type="component" value="Chromosome"/>
</dbReference>
<evidence type="ECO:0000259" key="7">
    <source>
        <dbReference type="Pfam" id="PF12445"/>
    </source>
</evidence>
<organism evidence="8 9">
    <name type="scientific">Vreelandella titanicae</name>
    <dbReference type="NCBI Taxonomy" id="664683"/>
    <lineage>
        <taxon>Bacteria</taxon>
        <taxon>Pseudomonadati</taxon>
        <taxon>Pseudomonadota</taxon>
        <taxon>Gammaproteobacteria</taxon>
        <taxon>Oceanospirillales</taxon>
        <taxon>Halomonadaceae</taxon>
        <taxon>Vreelandella</taxon>
    </lineage>
</organism>
<evidence type="ECO:0000256" key="3">
    <source>
        <dbReference type="ARBA" id="ARBA00023143"/>
    </source>
</evidence>
<dbReference type="Pfam" id="PF00669">
    <property type="entry name" value="Flagellin_N"/>
    <property type="match status" value="1"/>
</dbReference>
<dbReference type="PANTHER" id="PTHR42792:SF2">
    <property type="entry name" value="FLAGELLIN"/>
    <property type="match status" value="1"/>
</dbReference>
<dbReference type="AlphaFoldDB" id="A0AAP9NNP5"/>
<dbReference type="EMBL" id="CP054580">
    <property type="protein sequence ID" value="QKS25286.1"/>
    <property type="molecule type" value="Genomic_DNA"/>
</dbReference>
<dbReference type="PRINTS" id="PR00207">
    <property type="entry name" value="FLAGELLIN"/>
</dbReference>